<protein>
    <recommendedName>
        <fullName evidence="5">Transcriptional protein SWT1</fullName>
    </recommendedName>
</protein>
<dbReference type="Pfam" id="PF21693">
    <property type="entry name" value="SWT1_3rd"/>
    <property type="match status" value="1"/>
</dbReference>
<dbReference type="InterPro" id="IPR052626">
    <property type="entry name" value="SWT1_Regulator"/>
</dbReference>
<dbReference type="GeneID" id="3638031"/>
<dbReference type="OrthoDB" id="2017974at2759"/>
<dbReference type="InterPro" id="IPR002716">
    <property type="entry name" value="PIN_dom"/>
</dbReference>
<evidence type="ECO:0000256" key="5">
    <source>
        <dbReference type="ARBA" id="ARBA00074620"/>
    </source>
</evidence>
<dbReference type="Pfam" id="PF13638">
    <property type="entry name" value="PIN_4"/>
    <property type="match status" value="1"/>
</dbReference>
<sequence>MSLPSRYAPEGLSEEDQLKVITSGEIKPRKPIDYKLRTIDDRVQSALHTHPNTSEDIEMIPIEDGKEVDVISEYIEYLRGNSVYEDKNEMVIEESPEFEIVGGNISFLVLDTNFLISHLNIVDTLKNIASEYGLKLIIPVYVVQELDGLKNSNRLHNNSNGKFTGETVSQLAIWANRWIYQALADSSAVVKGQKLSQRISKDLVKDDAIFDCCLYFKKTYPQSLVILLSNDKNLCAKALSNDVLTVSFRENMSGRLIANTIYEENVERFGKLQTKVEPVAPKIQNHVSSEVVEPSNEWVEKTQQIDELTTFEQVSEKVYNEIQMILLAALDHCMVAEYGDDLDLIRGYDKNSVTTIEDCAELIIRFWMTVFSQYFDATPGNFVPFRETGKGRNSRKTPIHIYQPEDSNELRKFVTFWTTVLTVIYDAVMDSTQQAALKWLIARWNKMADTV</sequence>
<dbReference type="eggNOG" id="KOG4689">
    <property type="taxonomic scope" value="Eukaryota"/>
</dbReference>
<dbReference type="Gene3D" id="3.40.50.1010">
    <property type="entry name" value="5'-nuclease"/>
    <property type="match status" value="1"/>
</dbReference>
<dbReference type="PANTHER" id="PTHR16161">
    <property type="entry name" value="TRANSCRIPTIONAL PROTEIN SWT1"/>
    <property type="match status" value="1"/>
</dbReference>
<evidence type="ECO:0000313" key="9">
    <source>
        <dbReference type="Proteomes" id="UP000000559"/>
    </source>
</evidence>
<evidence type="ECO:0000256" key="3">
    <source>
        <dbReference type="ARBA" id="ARBA00023242"/>
    </source>
</evidence>
<dbReference type="PANTHER" id="PTHR16161:SF0">
    <property type="entry name" value="TRANSCRIPTIONAL PROTEIN SWT1"/>
    <property type="match status" value="1"/>
</dbReference>
<accession>A0A1D8PQL9</accession>
<keyword evidence="9" id="KW-1185">Reference proteome</keyword>
<dbReference type="SMART" id="SM00670">
    <property type="entry name" value="PINc"/>
    <property type="match status" value="1"/>
</dbReference>
<evidence type="ECO:0000259" key="6">
    <source>
        <dbReference type="SMART" id="SM00670"/>
    </source>
</evidence>
<evidence type="ECO:0000256" key="2">
    <source>
        <dbReference type="ARBA" id="ARBA00023163"/>
    </source>
</evidence>
<dbReference type="KEGG" id="cal:CAALFM_C700600CA"/>
<dbReference type="EMBL" id="CP017629">
    <property type="protein sequence ID" value="AOW30438.1"/>
    <property type="molecule type" value="Genomic_DNA"/>
</dbReference>
<evidence type="ECO:0000313" key="8">
    <source>
        <dbReference type="EMBL" id="AOW30438.1"/>
    </source>
</evidence>
<dbReference type="VEuPathDB" id="FungiDB:C7_00600C_A"/>
<gene>
    <name evidence="8" type="ordered locus">CAALFM_C700600CA</name>
    <name evidence="7" type="ordered locus">orf19.7059</name>
</gene>
<dbReference type="OMA" id="WANDWIY"/>
<dbReference type="STRING" id="237561.A0A1D8PQL9"/>
<feature type="domain" description="PIN" evidence="6">
    <location>
        <begin position="106"/>
        <end position="236"/>
    </location>
</feature>
<dbReference type="FunFam" id="3.40.50.1010:FF:000045">
    <property type="entry name" value="Transcriptional protein swt1"/>
    <property type="match status" value="1"/>
</dbReference>
<evidence type="ECO:0000256" key="4">
    <source>
        <dbReference type="ARBA" id="ARBA00060839"/>
    </source>
</evidence>
<dbReference type="CDD" id="cd18727">
    <property type="entry name" value="PIN_Swt1-like"/>
    <property type="match status" value="1"/>
</dbReference>
<keyword evidence="2" id="KW-0804">Transcription</keyword>
<dbReference type="GO" id="GO:0071032">
    <property type="term" value="P:nuclear mRNA surveillance of mRNP export"/>
    <property type="evidence" value="ECO:0007669"/>
    <property type="project" value="EnsemblFungi"/>
</dbReference>
<dbReference type="Proteomes" id="UP000000559">
    <property type="component" value="Chromosome 7"/>
</dbReference>
<proteinExistence type="inferred from homology"/>
<dbReference type="InterPro" id="IPR029060">
    <property type="entry name" value="PIN-like_dom_sf"/>
</dbReference>
<dbReference type="GO" id="GO:0004521">
    <property type="term" value="F:RNA endonuclease activity"/>
    <property type="evidence" value="ECO:0007669"/>
    <property type="project" value="EnsemblFungi"/>
</dbReference>
<reference evidence="8 9" key="1">
    <citation type="journal article" date="2004" name="Proc. Natl. Acad. Sci. U.S.A.">
        <title>The diploid genome sequence of Candida albicans.</title>
        <authorList>
            <person name="Jones T."/>
            <person name="Federspiel N.A."/>
            <person name="Chibana H."/>
            <person name="Dungan J."/>
            <person name="Kalman S."/>
            <person name="Magee B.B."/>
            <person name="Newport G."/>
            <person name="Thorstenson Y.R."/>
            <person name="Agabian N."/>
            <person name="Magee P.T."/>
            <person name="Davis R.W."/>
            <person name="Scherer S."/>
        </authorList>
    </citation>
    <scope>NUCLEOTIDE SEQUENCE [LARGE SCALE GENOMIC DNA]</scope>
    <source>
        <strain evidence="9">SC5314 / ATCC MYA-2876</strain>
    </source>
</reference>
<keyword evidence="3" id="KW-0539">Nucleus</keyword>
<dbReference type="GO" id="GO:0005634">
    <property type="term" value="C:nucleus"/>
    <property type="evidence" value="ECO:0000318"/>
    <property type="project" value="GO_Central"/>
</dbReference>
<dbReference type="AlphaFoldDB" id="A0A1D8PQL9"/>
<dbReference type="SMR" id="A0A1D8PQL9"/>
<dbReference type="InterPro" id="IPR049014">
    <property type="entry name" value="SWT1_C"/>
</dbReference>
<name>A0A1D8PQL9_CANAL</name>
<evidence type="ECO:0000256" key="1">
    <source>
        <dbReference type="ARBA" id="ARBA00004123"/>
    </source>
</evidence>
<organism evidence="8 9">
    <name type="scientific">Candida albicans (strain SC5314 / ATCC MYA-2876)</name>
    <name type="common">Yeast</name>
    <dbReference type="NCBI Taxonomy" id="237561"/>
    <lineage>
        <taxon>Eukaryota</taxon>
        <taxon>Fungi</taxon>
        <taxon>Dikarya</taxon>
        <taxon>Ascomycota</taxon>
        <taxon>Saccharomycotina</taxon>
        <taxon>Pichiomycetes</taxon>
        <taxon>Debaryomycetaceae</taxon>
        <taxon>Candida/Lodderomyces clade</taxon>
        <taxon>Candida</taxon>
    </lineage>
</organism>
<dbReference type="RefSeq" id="XP_720351.1">
    <property type="nucleotide sequence ID" value="XM_715258.1"/>
</dbReference>
<dbReference type="FunCoup" id="A0A1D8PQL9">
    <property type="interactions" value="13"/>
</dbReference>
<comment type="similarity">
    <text evidence="4">Belongs to the SWT1 family.</text>
</comment>
<evidence type="ECO:0000313" key="7">
    <source>
        <dbReference type="CGD" id="CAL0000200967"/>
    </source>
</evidence>
<dbReference type="CGD" id="CAL0000200967">
    <property type="gene designation" value="orf19.7059"/>
</dbReference>
<dbReference type="SUPFAM" id="SSF88723">
    <property type="entry name" value="PIN domain-like"/>
    <property type="match status" value="1"/>
</dbReference>
<dbReference type="GO" id="GO:0005737">
    <property type="term" value="C:cytoplasm"/>
    <property type="evidence" value="ECO:0007669"/>
    <property type="project" value="EnsemblFungi"/>
</dbReference>
<dbReference type="InParanoid" id="A0A1D8PQL9"/>
<comment type="subcellular location">
    <subcellularLocation>
        <location evidence="1">Nucleus</location>
    </subcellularLocation>
</comment>
<reference evidence="8 9" key="2">
    <citation type="journal article" date="2007" name="Genome Biol.">
        <title>Assembly of the Candida albicans genome into sixteen supercontigs aligned on the eight chromosomes.</title>
        <authorList>
            <person name="van het Hoog M."/>
            <person name="Rast T.J."/>
            <person name="Martchenko M."/>
            <person name="Grindle S."/>
            <person name="Dignard D."/>
            <person name="Hogues H."/>
            <person name="Cuomo C."/>
            <person name="Berriman M."/>
            <person name="Scherer S."/>
            <person name="Magee B.B."/>
            <person name="Whiteway M."/>
            <person name="Chibana H."/>
            <person name="Nantel A."/>
            <person name="Magee P.T."/>
        </authorList>
    </citation>
    <scope>GENOME REANNOTATION</scope>
    <source>
        <strain evidence="9">SC5314 / ATCC MYA-2876</strain>
    </source>
</reference>
<reference evidence="8 9" key="3">
    <citation type="journal article" date="2013" name="Genome Biol.">
        <title>Assembly of a phased diploid Candida albicans genome facilitates allele-specific measurements and provides a simple model for repeat and indel structure.</title>
        <authorList>
            <person name="Muzzey D."/>
            <person name="Schwartz K."/>
            <person name="Weissman J.S."/>
            <person name="Sherlock G."/>
        </authorList>
    </citation>
    <scope>NUCLEOTIDE SEQUENCE [LARGE SCALE GENOMIC DNA]</scope>
    <source>
        <strain evidence="9">SC5314 / ATCC MYA-2876</strain>
    </source>
</reference>